<comment type="caution">
    <text evidence="1">The sequence shown here is derived from an EMBL/GenBank/DDBJ whole genome shotgun (WGS) entry which is preliminary data.</text>
</comment>
<proteinExistence type="predicted"/>
<accession>X1UQ60</accession>
<feature type="non-terminal residue" evidence="1">
    <location>
        <position position="57"/>
    </location>
</feature>
<dbReference type="AlphaFoldDB" id="X1UQ60"/>
<reference evidence="1" key="1">
    <citation type="journal article" date="2014" name="Front. Microbiol.">
        <title>High frequency of phylogenetically diverse reductive dehalogenase-homologous genes in deep subseafloor sedimentary metagenomes.</title>
        <authorList>
            <person name="Kawai M."/>
            <person name="Futagami T."/>
            <person name="Toyoda A."/>
            <person name="Takaki Y."/>
            <person name="Nishi S."/>
            <person name="Hori S."/>
            <person name="Arai W."/>
            <person name="Tsubouchi T."/>
            <person name="Morono Y."/>
            <person name="Uchiyama I."/>
            <person name="Ito T."/>
            <person name="Fujiyama A."/>
            <person name="Inagaki F."/>
            <person name="Takami H."/>
        </authorList>
    </citation>
    <scope>NUCLEOTIDE SEQUENCE</scope>
    <source>
        <strain evidence="1">Expedition CK06-06</strain>
    </source>
</reference>
<protein>
    <submittedName>
        <fullName evidence="1">Uncharacterized protein</fullName>
    </submittedName>
</protein>
<organism evidence="1">
    <name type="scientific">marine sediment metagenome</name>
    <dbReference type="NCBI Taxonomy" id="412755"/>
    <lineage>
        <taxon>unclassified sequences</taxon>
        <taxon>metagenomes</taxon>
        <taxon>ecological metagenomes</taxon>
    </lineage>
</organism>
<sequence length="57" mass="6735">MNISPKERFLDICHFKRPGDLCMLTGLCDIGWEETLEKWVEQGAPKEIINNPRFERE</sequence>
<dbReference type="EMBL" id="BARW01042013">
    <property type="protein sequence ID" value="GAJ19613.1"/>
    <property type="molecule type" value="Genomic_DNA"/>
</dbReference>
<evidence type="ECO:0000313" key="1">
    <source>
        <dbReference type="EMBL" id="GAJ19613.1"/>
    </source>
</evidence>
<name>X1UQ60_9ZZZZ</name>
<gene>
    <name evidence="1" type="ORF">S12H4_62546</name>
</gene>